<sequence length="262" mass="29679">MSARPWHKRYHSDALAGFMPLSLEERGAYQTVLDLIYDHGGPIADDERILAAYMRCSPRKWRAVRDQLVGKGKISFNSEGLITNSRAERELGKDAETSRMHAENGLKGARALHGKAKKPHKNSELWVARPEPSFGFNQKPDPRGHTEYGKSLCSSSRKSRSDDLSLVMEAGGFTTQPSDHHVLEEWLALPDIHLGRDILPVVQRVAESLYSRTGKAPFKLKFFDAAVRQNYAEDAAEIDRMRRIRERSERLDDEQQKERGAA</sequence>
<reference evidence="2 3" key="1">
    <citation type="submission" date="2024-05" db="EMBL/GenBank/DDBJ databases">
        <authorList>
            <person name="Liu Q."/>
            <person name="Xin Y.-H."/>
        </authorList>
    </citation>
    <scope>NUCLEOTIDE SEQUENCE [LARGE SCALE GENOMIC DNA]</scope>
    <source>
        <strain evidence="2 3">CGMCC 1.15349</strain>
    </source>
</reference>
<protein>
    <submittedName>
        <fullName evidence="2">DUF1376 domain-containing protein</fullName>
    </submittedName>
</protein>
<evidence type="ECO:0000313" key="2">
    <source>
        <dbReference type="EMBL" id="MEN2786165.1"/>
    </source>
</evidence>
<feature type="region of interest" description="Disordered" evidence="1">
    <location>
        <begin position="131"/>
        <end position="157"/>
    </location>
</feature>
<dbReference type="EMBL" id="JBDIMF010000002">
    <property type="protein sequence ID" value="MEN2786165.1"/>
    <property type="molecule type" value="Genomic_DNA"/>
</dbReference>
<proteinExistence type="predicted"/>
<dbReference type="Proteomes" id="UP001404104">
    <property type="component" value="Unassembled WGS sequence"/>
</dbReference>
<dbReference type="InterPro" id="IPR010781">
    <property type="entry name" value="DUF1376"/>
</dbReference>
<dbReference type="RefSeq" id="WP_345863967.1">
    <property type="nucleotide sequence ID" value="NZ_JBDIMF010000002.1"/>
</dbReference>
<keyword evidence="3" id="KW-1185">Reference proteome</keyword>
<name>A0ABU9XQT0_9SPHN</name>
<gene>
    <name evidence="2" type="ORF">ABC969_06975</name>
</gene>
<dbReference type="Pfam" id="PF07120">
    <property type="entry name" value="DUF1376"/>
    <property type="match status" value="1"/>
</dbReference>
<evidence type="ECO:0000313" key="3">
    <source>
        <dbReference type="Proteomes" id="UP001404104"/>
    </source>
</evidence>
<accession>A0ABU9XQT0</accession>
<organism evidence="2 3">
    <name type="scientific">Sphingomonas qilianensis</name>
    <dbReference type="NCBI Taxonomy" id="1736690"/>
    <lineage>
        <taxon>Bacteria</taxon>
        <taxon>Pseudomonadati</taxon>
        <taxon>Pseudomonadota</taxon>
        <taxon>Alphaproteobacteria</taxon>
        <taxon>Sphingomonadales</taxon>
        <taxon>Sphingomonadaceae</taxon>
        <taxon>Sphingomonas</taxon>
    </lineage>
</organism>
<comment type="caution">
    <text evidence="2">The sequence shown here is derived from an EMBL/GenBank/DDBJ whole genome shotgun (WGS) entry which is preliminary data.</text>
</comment>
<evidence type="ECO:0000256" key="1">
    <source>
        <dbReference type="SAM" id="MobiDB-lite"/>
    </source>
</evidence>